<protein>
    <recommendedName>
        <fullName evidence="2">DUF7092 domain-containing protein</fullName>
    </recommendedName>
</protein>
<feature type="compositionally biased region" description="Basic and acidic residues" evidence="1">
    <location>
        <begin position="130"/>
        <end position="150"/>
    </location>
</feature>
<evidence type="ECO:0000313" key="3">
    <source>
        <dbReference type="EMBL" id="NYH15085.1"/>
    </source>
</evidence>
<dbReference type="AlphaFoldDB" id="A0A7Y9W6H4"/>
<gene>
    <name evidence="3" type="ORF">GGD41_002313</name>
</gene>
<proteinExistence type="predicted"/>
<evidence type="ECO:0000313" key="4">
    <source>
        <dbReference type="Proteomes" id="UP000572540"/>
    </source>
</evidence>
<dbReference type="Proteomes" id="UP000572540">
    <property type="component" value="Unassembled WGS sequence"/>
</dbReference>
<dbReference type="RefSeq" id="WP_179759333.1">
    <property type="nucleotide sequence ID" value="NZ_JACCAU010000001.1"/>
</dbReference>
<sequence length="163" mass="17325">MVARSERGMMEAGSDAARSLEARYFDGRSAAAYRATLRWSDAFLSIDGVAGELAVWPRARLIVGEPDPDGRVTLSCQGELGRVSTGIDALPPEIAAQVTTPRKRRRQYLGWALVGVGHAGGSACAGHETAGGRRGADAAQRRKPARRDGGNGRGRQASGVRRR</sequence>
<dbReference type="EMBL" id="JACCAU010000001">
    <property type="protein sequence ID" value="NYH15085.1"/>
    <property type="molecule type" value="Genomic_DNA"/>
</dbReference>
<name>A0A7Y9W6H4_9BURK</name>
<organism evidence="3 4">
    <name type="scientific">Paraburkholderia bryophila</name>
    <dbReference type="NCBI Taxonomy" id="420952"/>
    <lineage>
        <taxon>Bacteria</taxon>
        <taxon>Pseudomonadati</taxon>
        <taxon>Pseudomonadota</taxon>
        <taxon>Betaproteobacteria</taxon>
        <taxon>Burkholderiales</taxon>
        <taxon>Burkholderiaceae</taxon>
        <taxon>Paraburkholderia</taxon>
    </lineage>
</organism>
<feature type="region of interest" description="Disordered" evidence="1">
    <location>
        <begin position="125"/>
        <end position="163"/>
    </location>
</feature>
<reference evidence="3 4" key="1">
    <citation type="submission" date="2020-07" db="EMBL/GenBank/DDBJ databases">
        <title>Exploring microbial biodiversity for novel pathways involved in the catabolism of aromatic compounds derived from lignin.</title>
        <authorList>
            <person name="Elkins J."/>
        </authorList>
    </citation>
    <scope>NUCLEOTIDE SEQUENCE [LARGE SCALE GENOMIC DNA]</scope>
    <source>
        <strain evidence="3 4">H2C3B</strain>
    </source>
</reference>
<evidence type="ECO:0000256" key="1">
    <source>
        <dbReference type="SAM" id="MobiDB-lite"/>
    </source>
</evidence>
<comment type="caution">
    <text evidence="3">The sequence shown here is derived from an EMBL/GenBank/DDBJ whole genome shotgun (WGS) entry which is preliminary data.</text>
</comment>
<evidence type="ECO:0000259" key="2">
    <source>
        <dbReference type="Pfam" id="PF23368"/>
    </source>
</evidence>
<dbReference type="Pfam" id="PF23368">
    <property type="entry name" value="DUF7092"/>
    <property type="match status" value="1"/>
</dbReference>
<dbReference type="InterPro" id="IPR055518">
    <property type="entry name" value="DUF7092"/>
</dbReference>
<feature type="domain" description="DUF7092" evidence="2">
    <location>
        <begin position="20"/>
        <end position="77"/>
    </location>
</feature>
<accession>A0A7Y9W6H4</accession>